<dbReference type="GO" id="GO:1904047">
    <property type="term" value="F:S-adenosyl-L-methionine binding"/>
    <property type="evidence" value="ECO:0007669"/>
    <property type="project" value="TreeGrafter"/>
</dbReference>
<feature type="binding site" evidence="7">
    <location>
        <position position="19"/>
    </location>
    <ligand>
        <name>S-adenosyl-L-methionine</name>
        <dbReference type="ChEBI" id="CHEBI:59789"/>
    </ligand>
</feature>
<reference evidence="8 9" key="1">
    <citation type="submission" date="2019-12" db="EMBL/GenBank/DDBJ databases">
        <title>Genomic-based taxomic classification of the family Erythrobacteraceae.</title>
        <authorList>
            <person name="Xu L."/>
        </authorList>
    </citation>
    <scope>NUCLEOTIDE SEQUENCE [LARGE SCALE GENOMIC DNA]</scope>
    <source>
        <strain evidence="8 9">MCCC 1K01500</strain>
    </source>
</reference>
<dbReference type="Pfam" id="PF02086">
    <property type="entry name" value="MethyltransfD12"/>
    <property type="match status" value="1"/>
</dbReference>
<keyword evidence="3 8" id="KW-0489">Methyltransferase</keyword>
<dbReference type="PANTHER" id="PTHR30481:SF3">
    <property type="entry name" value="DNA ADENINE METHYLASE"/>
    <property type="match status" value="1"/>
</dbReference>
<keyword evidence="9" id="KW-1185">Reference proteome</keyword>
<gene>
    <name evidence="8" type="ORF">GRI89_02800</name>
</gene>
<evidence type="ECO:0000256" key="7">
    <source>
        <dbReference type="PIRSR" id="PIRSR000398-1"/>
    </source>
</evidence>
<dbReference type="RefSeq" id="WP_159791987.1">
    <property type="nucleotide sequence ID" value="NZ_WTYM01000026.1"/>
</dbReference>
<dbReference type="PIRSF" id="PIRSF000398">
    <property type="entry name" value="M_m6A_EcoRV"/>
    <property type="match status" value="1"/>
</dbReference>
<dbReference type="Gene3D" id="1.10.1020.10">
    <property type="entry name" value="Adenine-specific Methyltransferase, Domain 2"/>
    <property type="match status" value="1"/>
</dbReference>
<feature type="binding site" evidence="7">
    <location>
        <position position="186"/>
    </location>
    <ligand>
        <name>S-adenosyl-L-methionine</name>
        <dbReference type="ChEBI" id="CHEBI:59789"/>
    </ligand>
</feature>
<evidence type="ECO:0000256" key="4">
    <source>
        <dbReference type="ARBA" id="ARBA00022679"/>
    </source>
</evidence>
<dbReference type="EMBL" id="WTYM01000026">
    <property type="protein sequence ID" value="MXO58476.1"/>
    <property type="molecule type" value="Genomic_DNA"/>
</dbReference>
<dbReference type="InterPro" id="IPR012327">
    <property type="entry name" value="MeTrfase_D12"/>
</dbReference>
<dbReference type="Proteomes" id="UP000433652">
    <property type="component" value="Unassembled WGS sequence"/>
</dbReference>
<dbReference type="GO" id="GO:0043565">
    <property type="term" value="F:sequence-specific DNA binding"/>
    <property type="evidence" value="ECO:0007669"/>
    <property type="project" value="TreeGrafter"/>
</dbReference>
<feature type="binding site" evidence="7">
    <location>
        <position position="63"/>
    </location>
    <ligand>
        <name>S-adenosyl-L-methionine</name>
        <dbReference type="ChEBI" id="CHEBI:59789"/>
    </ligand>
</feature>
<dbReference type="GO" id="GO:0006298">
    <property type="term" value="P:mismatch repair"/>
    <property type="evidence" value="ECO:0007669"/>
    <property type="project" value="TreeGrafter"/>
</dbReference>
<feature type="binding site" evidence="7">
    <location>
        <position position="23"/>
    </location>
    <ligand>
        <name>S-adenosyl-L-methionine</name>
        <dbReference type="ChEBI" id="CHEBI:59789"/>
    </ligand>
</feature>
<comment type="catalytic activity">
    <reaction evidence="6">
        <text>a 2'-deoxyadenosine in DNA + S-adenosyl-L-methionine = an N(6)-methyl-2'-deoxyadenosine in DNA + S-adenosyl-L-homocysteine + H(+)</text>
        <dbReference type="Rhea" id="RHEA:15197"/>
        <dbReference type="Rhea" id="RHEA-COMP:12418"/>
        <dbReference type="Rhea" id="RHEA-COMP:12419"/>
        <dbReference type="ChEBI" id="CHEBI:15378"/>
        <dbReference type="ChEBI" id="CHEBI:57856"/>
        <dbReference type="ChEBI" id="CHEBI:59789"/>
        <dbReference type="ChEBI" id="CHEBI:90615"/>
        <dbReference type="ChEBI" id="CHEBI:90616"/>
        <dbReference type="EC" id="2.1.1.72"/>
    </reaction>
</comment>
<sequence length="283" mass="31836">MIETQQIIRTATPPPFLKWAGGKRWLVSRGFPAPPTFDRLVEPFVGSAAIFFSLLPERAILADVNQDLINLYRVIRDSPVELQAMLRRHHDEHSRDHYYAVRKQVIGDDLGRAARMLYLNRTCWNGLYRVNRLGEFNVPIGTKTTVLIEGEDFELYSKALSGAEIACQDFETTIDACGHGDFLFVDPPYTVKHNMNGFVKYNETIFSWDDQVRLAAALRRAGSRGAAVLVTNADHESLRELYRDDFTYTSVERQSILAGSAAHRGGTTEALFALNLTPIGSRA</sequence>
<dbReference type="GO" id="GO:0009007">
    <property type="term" value="F:site-specific DNA-methyltransferase (adenine-specific) activity"/>
    <property type="evidence" value="ECO:0007669"/>
    <property type="project" value="UniProtKB-EC"/>
</dbReference>
<dbReference type="SUPFAM" id="SSF53335">
    <property type="entry name" value="S-adenosyl-L-methionine-dependent methyltransferases"/>
    <property type="match status" value="1"/>
</dbReference>
<evidence type="ECO:0000313" key="8">
    <source>
        <dbReference type="EMBL" id="MXO58476.1"/>
    </source>
</evidence>
<protein>
    <recommendedName>
        <fullName evidence="2">site-specific DNA-methyltransferase (adenine-specific)</fullName>
        <ecNumber evidence="2">2.1.1.72</ecNumber>
    </recommendedName>
</protein>
<evidence type="ECO:0000313" key="9">
    <source>
        <dbReference type="Proteomes" id="UP000433652"/>
    </source>
</evidence>
<comment type="similarity">
    <text evidence="1">Belongs to the N(4)/N(6)-methyltransferase family.</text>
</comment>
<dbReference type="InterPro" id="IPR029063">
    <property type="entry name" value="SAM-dependent_MTases_sf"/>
</dbReference>
<dbReference type="Gene3D" id="3.40.50.150">
    <property type="entry name" value="Vaccinia Virus protein VP39"/>
    <property type="match status" value="1"/>
</dbReference>
<evidence type="ECO:0000256" key="2">
    <source>
        <dbReference type="ARBA" id="ARBA00011900"/>
    </source>
</evidence>
<proteinExistence type="inferred from homology"/>
<dbReference type="NCBIfam" id="TIGR00571">
    <property type="entry name" value="dam"/>
    <property type="match status" value="1"/>
</dbReference>
<organism evidence="8 9">
    <name type="scientific">Croceibacterium salegens</name>
    <dbReference type="NCBI Taxonomy" id="1737568"/>
    <lineage>
        <taxon>Bacteria</taxon>
        <taxon>Pseudomonadati</taxon>
        <taxon>Pseudomonadota</taxon>
        <taxon>Alphaproteobacteria</taxon>
        <taxon>Sphingomonadales</taxon>
        <taxon>Erythrobacteraceae</taxon>
        <taxon>Croceibacterium</taxon>
    </lineage>
</organism>
<comment type="caution">
    <text evidence="8">The sequence shown here is derived from an EMBL/GenBank/DDBJ whole genome shotgun (WGS) entry which is preliminary data.</text>
</comment>
<evidence type="ECO:0000256" key="3">
    <source>
        <dbReference type="ARBA" id="ARBA00022603"/>
    </source>
</evidence>
<evidence type="ECO:0000256" key="6">
    <source>
        <dbReference type="ARBA" id="ARBA00047942"/>
    </source>
</evidence>
<dbReference type="PANTHER" id="PTHR30481">
    <property type="entry name" value="DNA ADENINE METHYLASE"/>
    <property type="match status" value="1"/>
</dbReference>
<dbReference type="GO" id="GO:0032259">
    <property type="term" value="P:methylation"/>
    <property type="evidence" value="ECO:0007669"/>
    <property type="project" value="UniProtKB-KW"/>
</dbReference>
<evidence type="ECO:0000256" key="1">
    <source>
        <dbReference type="ARBA" id="ARBA00006594"/>
    </source>
</evidence>
<dbReference type="PRINTS" id="PR00505">
    <property type="entry name" value="D12N6MTFRASE"/>
</dbReference>
<dbReference type="GO" id="GO:0009307">
    <property type="term" value="P:DNA restriction-modification system"/>
    <property type="evidence" value="ECO:0007669"/>
    <property type="project" value="InterPro"/>
</dbReference>
<dbReference type="AlphaFoldDB" id="A0A6I4SUI1"/>
<name>A0A6I4SUI1_9SPHN</name>
<keyword evidence="5" id="KW-0949">S-adenosyl-L-methionine</keyword>
<dbReference type="InterPro" id="IPR012263">
    <property type="entry name" value="M_m6A_EcoRV"/>
</dbReference>
<dbReference type="OrthoDB" id="9805629at2"/>
<evidence type="ECO:0000256" key="5">
    <source>
        <dbReference type="ARBA" id="ARBA00022691"/>
    </source>
</evidence>
<accession>A0A6I4SUI1</accession>
<dbReference type="InterPro" id="IPR023095">
    <property type="entry name" value="Ade_MeTrfase_dom_2"/>
</dbReference>
<keyword evidence="4 8" id="KW-0808">Transferase</keyword>
<dbReference type="EC" id="2.1.1.72" evidence="2"/>